<dbReference type="GO" id="GO:0071555">
    <property type="term" value="P:cell wall organization"/>
    <property type="evidence" value="ECO:0007669"/>
    <property type="project" value="InterPro"/>
</dbReference>
<dbReference type="Proteomes" id="UP000467488">
    <property type="component" value="Chromosome"/>
</dbReference>
<evidence type="ECO:0000313" key="13">
    <source>
        <dbReference type="Proteomes" id="UP000467488"/>
    </source>
</evidence>
<keyword evidence="3" id="KW-1029">Fimbrium biogenesis</keyword>
<dbReference type="Pfam" id="PF00345">
    <property type="entry name" value="PapD_N"/>
    <property type="match status" value="1"/>
</dbReference>
<dbReference type="InterPro" id="IPR008962">
    <property type="entry name" value="PapD-like_sf"/>
</dbReference>
<keyword evidence="4 9" id="KW-0732">Signal</keyword>
<dbReference type="InterPro" id="IPR016148">
    <property type="entry name" value="Pili_assmbl_chaperone_C"/>
</dbReference>
<feature type="signal peptide" evidence="9">
    <location>
        <begin position="1"/>
        <end position="22"/>
    </location>
</feature>
<evidence type="ECO:0000256" key="6">
    <source>
        <dbReference type="ARBA" id="ARBA00023186"/>
    </source>
</evidence>
<dbReference type="InterPro" id="IPR050643">
    <property type="entry name" value="Periplasmic_pilus_chap"/>
</dbReference>
<keyword evidence="6 8" id="KW-0143">Chaperone</keyword>
<keyword evidence="5" id="KW-0574">Periplasm</keyword>
<evidence type="ECO:0000256" key="5">
    <source>
        <dbReference type="ARBA" id="ARBA00022764"/>
    </source>
</evidence>
<organism evidence="12 13">
    <name type="scientific">Escherichia coli</name>
    <dbReference type="NCBI Taxonomy" id="562"/>
    <lineage>
        <taxon>Bacteria</taxon>
        <taxon>Pseudomonadati</taxon>
        <taxon>Pseudomonadota</taxon>
        <taxon>Gammaproteobacteria</taxon>
        <taxon>Enterobacterales</taxon>
        <taxon>Enterobacteriaceae</taxon>
        <taxon>Escherichia</taxon>
    </lineage>
</organism>
<gene>
    <name evidence="12" type="ORF">EIMP300_22040</name>
</gene>
<dbReference type="PRINTS" id="PR00969">
    <property type="entry name" value="CHAPERONPILI"/>
</dbReference>
<keyword evidence="7" id="KW-0393">Immunoglobulin domain</keyword>
<evidence type="ECO:0000256" key="2">
    <source>
        <dbReference type="ARBA" id="ARBA00007399"/>
    </source>
</evidence>
<dbReference type="Gene3D" id="2.60.40.10">
    <property type="entry name" value="Immunoglobulins"/>
    <property type="match status" value="2"/>
</dbReference>
<reference evidence="12 13" key="1">
    <citation type="submission" date="2020-01" db="EMBL/GenBank/DDBJ databases">
        <title>Dynamics of blaIMP-6 dissemination in carbapenem resistant Enterobacteriacea isolated from regional surveillance in Osaka, Japan.</title>
        <authorList>
            <person name="Abe R."/>
            <person name="Akeda Y."/>
            <person name="Sugawara Y."/>
            <person name="Yamamoto N."/>
            <person name="Tomono K."/>
            <person name="Takeuchi D."/>
            <person name="Kawahara R."/>
            <person name="Hamada S."/>
        </authorList>
    </citation>
    <scope>NUCLEOTIDE SEQUENCE [LARGE SCALE GENOMIC DNA]</scope>
    <source>
        <strain evidence="12 13">E300</strain>
    </source>
</reference>
<dbReference type="InterPro" id="IPR018046">
    <property type="entry name" value="Pili_assmbl_chaperone_CS"/>
</dbReference>
<evidence type="ECO:0000259" key="11">
    <source>
        <dbReference type="Pfam" id="PF02753"/>
    </source>
</evidence>
<dbReference type="InterPro" id="IPR016147">
    <property type="entry name" value="Pili_assmbl_chaperone_N"/>
</dbReference>
<evidence type="ECO:0000256" key="3">
    <source>
        <dbReference type="ARBA" id="ARBA00022558"/>
    </source>
</evidence>
<evidence type="ECO:0000256" key="1">
    <source>
        <dbReference type="ARBA" id="ARBA00004418"/>
    </source>
</evidence>
<accession>A0A8S0FKK8</accession>
<feature type="domain" description="Pili assembly chaperone C-terminal" evidence="11">
    <location>
        <begin position="172"/>
        <end position="230"/>
    </location>
</feature>
<comment type="subcellular location">
    <subcellularLocation>
        <location evidence="1 8">Periplasm</location>
    </subcellularLocation>
</comment>
<sequence>MKSPLITTGMICLLGICNFAQATVSPDRTRIIFNASNKSATVRLTNQSKIDPYLARRIHPDNQSWIEDASGKKTRGYISTLPPMERIEPDEQVQIRLMALASLNNLPQDRETLFYYNVREIPPRTKEQNVMQIAMQSRLKLFWRPKAIELKEGQMVPLQKVTITRTAAGLTLNNPTPYHITVGYIGTNGKTLMPGADSIMVTPFASATQYLNNLPSTFQLGFVADYGGRVEMFKVECNSVQSLCQSSPAKKGKI</sequence>
<evidence type="ECO:0000256" key="7">
    <source>
        <dbReference type="ARBA" id="ARBA00023319"/>
    </source>
</evidence>
<protein>
    <submittedName>
        <fullName evidence="12">Fimbrial assembly protein PapD</fullName>
    </submittedName>
</protein>
<dbReference type="AlphaFoldDB" id="A0A8S0FKK8"/>
<feature type="domain" description="Pili assembly chaperone N-terminal" evidence="10">
    <location>
        <begin position="24"/>
        <end position="148"/>
    </location>
</feature>
<evidence type="ECO:0000259" key="10">
    <source>
        <dbReference type="Pfam" id="PF00345"/>
    </source>
</evidence>
<dbReference type="SUPFAM" id="SSF49584">
    <property type="entry name" value="Periplasmic chaperone C-domain"/>
    <property type="match status" value="1"/>
</dbReference>
<dbReference type="InterPro" id="IPR013783">
    <property type="entry name" value="Ig-like_fold"/>
</dbReference>
<name>A0A8S0FKK8_ECOLX</name>
<dbReference type="InterPro" id="IPR001829">
    <property type="entry name" value="Pili_assmbl_chaperone_bac"/>
</dbReference>
<dbReference type="InterPro" id="IPR036316">
    <property type="entry name" value="Pili_assmbl_chap_C_dom_sf"/>
</dbReference>
<feature type="chain" id="PRO_5035820720" evidence="9">
    <location>
        <begin position="23"/>
        <end position="254"/>
    </location>
</feature>
<dbReference type="SUPFAM" id="SSF49354">
    <property type="entry name" value="PapD-like"/>
    <property type="match status" value="1"/>
</dbReference>
<dbReference type="GO" id="GO:0030288">
    <property type="term" value="C:outer membrane-bounded periplasmic space"/>
    <property type="evidence" value="ECO:0007669"/>
    <property type="project" value="InterPro"/>
</dbReference>
<dbReference type="FunFam" id="2.60.40.10:FF:000458">
    <property type="entry name" value="Molecular chaperone FimC"/>
    <property type="match status" value="1"/>
</dbReference>
<evidence type="ECO:0000256" key="4">
    <source>
        <dbReference type="ARBA" id="ARBA00022729"/>
    </source>
</evidence>
<evidence type="ECO:0000256" key="9">
    <source>
        <dbReference type="SAM" id="SignalP"/>
    </source>
</evidence>
<dbReference type="PANTHER" id="PTHR30251">
    <property type="entry name" value="PILUS ASSEMBLY CHAPERONE"/>
    <property type="match status" value="1"/>
</dbReference>
<comment type="similarity">
    <text evidence="2 8">Belongs to the periplasmic pilus chaperone family.</text>
</comment>
<dbReference type="EMBL" id="AP022360">
    <property type="protein sequence ID" value="BBU80804.1"/>
    <property type="molecule type" value="Genomic_DNA"/>
</dbReference>
<evidence type="ECO:0000256" key="8">
    <source>
        <dbReference type="RuleBase" id="RU003918"/>
    </source>
</evidence>
<proteinExistence type="inferred from homology"/>
<dbReference type="Pfam" id="PF02753">
    <property type="entry name" value="PapD_C"/>
    <property type="match status" value="1"/>
</dbReference>
<dbReference type="PANTHER" id="PTHR30251:SF5">
    <property type="entry name" value="FIMBRIAL CHAPARONE PROTEIN"/>
    <property type="match status" value="1"/>
</dbReference>
<dbReference type="PROSITE" id="PS00635">
    <property type="entry name" value="PILI_CHAPERONE"/>
    <property type="match status" value="1"/>
</dbReference>
<evidence type="ECO:0000313" key="12">
    <source>
        <dbReference type="EMBL" id="BBU80804.1"/>
    </source>
</evidence>